<gene>
    <name evidence="1" type="ORF">ACFQV2_30445</name>
</gene>
<comment type="caution">
    <text evidence="1">The sequence shown here is derived from an EMBL/GenBank/DDBJ whole genome shotgun (WGS) entry which is preliminary data.</text>
</comment>
<evidence type="ECO:0008006" key="3">
    <source>
        <dbReference type="Google" id="ProtNLM"/>
    </source>
</evidence>
<dbReference type="Proteomes" id="UP001596512">
    <property type="component" value="Unassembled WGS sequence"/>
</dbReference>
<organism evidence="1 2">
    <name type="scientific">Actinokineospora soli</name>
    <dbReference type="NCBI Taxonomy" id="1048753"/>
    <lineage>
        <taxon>Bacteria</taxon>
        <taxon>Bacillati</taxon>
        <taxon>Actinomycetota</taxon>
        <taxon>Actinomycetes</taxon>
        <taxon>Pseudonocardiales</taxon>
        <taxon>Pseudonocardiaceae</taxon>
        <taxon>Actinokineospora</taxon>
    </lineage>
</organism>
<name>A0ABW2TXC3_9PSEU</name>
<dbReference type="SUPFAM" id="SSF46785">
    <property type="entry name" value="Winged helix' DNA-binding domain"/>
    <property type="match status" value="1"/>
</dbReference>
<dbReference type="InterPro" id="IPR036390">
    <property type="entry name" value="WH_DNA-bd_sf"/>
</dbReference>
<dbReference type="EMBL" id="JBHTEY010000004">
    <property type="protein sequence ID" value="MFC7617103.1"/>
    <property type="molecule type" value="Genomic_DNA"/>
</dbReference>
<proteinExistence type="predicted"/>
<dbReference type="Gene3D" id="1.10.10.10">
    <property type="entry name" value="Winged helix-like DNA-binding domain superfamily/Winged helix DNA-binding domain"/>
    <property type="match status" value="1"/>
</dbReference>
<evidence type="ECO:0000313" key="1">
    <source>
        <dbReference type="EMBL" id="MFC7617103.1"/>
    </source>
</evidence>
<accession>A0ABW2TXC3</accession>
<dbReference type="InterPro" id="IPR036388">
    <property type="entry name" value="WH-like_DNA-bd_sf"/>
</dbReference>
<sequence>MNGQIIGQAERSTRAVLDRLLDDHATTFEQWVALNLAAGGGTREQITTRMTSALRLDKSTVDALFAGPLFADDTLTAAGRERYHRIADGVAAITERLYCGIPAEDLATAARVLTTVTERADAELA</sequence>
<reference evidence="2" key="1">
    <citation type="journal article" date="2019" name="Int. J. Syst. Evol. Microbiol.">
        <title>The Global Catalogue of Microorganisms (GCM) 10K type strain sequencing project: providing services to taxonomists for standard genome sequencing and annotation.</title>
        <authorList>
            <consortium name="The Broad Institute Genomics Platform"/>
            <consortium name="The Broad Institute Genome Sequencing Center for Infectious Disease"/>
            <person name="Wu L."/>
            <person name="Ma J."/>
        </authorList>
    </citation>
    <scope>NUCLEOTIDE SEQUENCE [LARGE SCALE GENOMIC DNA]</scope>
    <source>
        <strain evidence="2">JCM 17695</strain>
    </source>
</reference>
<keyword evidence="2" id="KW-1185">Reference proteome</keyword>
<evidence type="ECO:0000313" key="2">
    <source>
        <dbReference type="Proteomes" id="UP001596512"/>
    </source>
</evidence>
<protein>
    <recommendedName>
        <fullName evidence="3">MarR family transcriptional regulator</fullName>
    </recommendedName>
</protein>